<keyword evidence="2" id="KW-0732">Signal</keyword>
<dbReference type="AlphaFoldDB" id="A0A8J2RL52"/>
<keyword evidence="4" id="KW-1185">Reference proteome</keyword>
<feature type="signal peptide" evidence="2">
    <location>
        <begin position="1"/>
        <end position="19"/>
    </location>
</feature>
<protein>
    <submittedName>
        <fullName evidence="3">Uncharacterized protein</fullName>
    </submittedName>
</protein>
<dbReference type="EMBL" id="CAKKLH010000001">
    <property type="protein sequence ID" value="CAH0098212.1"/>
    <property type="molecule type" value="Genomic_DNA"/>
</dbReference>
<organism evidence="3 4">
    <name type="scientific">Daphnia galeata</name>
    <dbReference type="NCBI Taxonomy" id="27404"/>
    <lineage>
        <taxon>Eukaryota</taxon>
        <taxon>Metazoa</taxon>
        <taxon>Ecdysozoa</taxon>
        <taxon>Arthropoda</taxon>
        <taxon>Crustacea</taxon>
        <taxon>Branchiopoda</taxon>
        <taxon>Diplostraca</taxon>
        <taxon>Cladocera</taxon>
        <taxon>Anomopoda</taxon>
        <taxon>Daphniidae</taxon>
        <taxon>Daphnia</taxon>
    </lineage>
</organism>
<dbReference type="Proteomes" id="UP000789390">
    <property type="component" value="Unassembled WGS sequence"/>
</dbReference>
<proteinExistence type="predicted"/>
<feature type="region of interest" description="Disordered" evidence="1">
    <location>
        <begin position="28"/>
        <end position="48"/>
    </location>
</feature>
<reference evidence="3" key="1">
    <citation type="submission" date="2021-11" db="EMBL/GenBank/DDBJ databases">
        <authorList>
            <person name="Schell T."/>
        </authorList>
    </citation>
    <scope>NUCLEOTIDE SEQUENCE</scope>
    <source>
        <strain evidence="3">M5</strain>
    </source>
</reference>
<comment type="caution">
    <text evidence="3">The sequence shown here is derived from an EMBL/GenBank/DDBJ whole genome shotgun (WGS) entry which is preliminary data.</text>
</comment>
<accession>A0A8J2RL52</accession>
<evidence type="ECO:0000313" key="3">
    <source>
        <dbReference type="EMBL" id="CAH0098212.1"/>
    </source>
</evidence>
<evidence type="ECO:0000313" key="4">
    <source>
        <dbReference type="Proteomes" id="UP000789390"/>
    </source>
</evidence>
<gene>
    <name evidence="3" type="ORF">DGAL_LOCUS259</name>
</gene>
<evidence type="ECO:0000256" key="1">
    <source>
        <dbReference type="SAM" id="MobiDB-lite"/>
    </source>
</evidence>
<sequence length="120" mass="13225">MLDLKTILVGIMLFHCMTCIPTTTTTERSIDGQMKQDQESQEQRHHQGFSGGYGYGGPVYGGYGGGHYNNYYGGYNGYYPFLSSNMIMEYGGYGPGYGTGYGSGYFNYPSGNYGNYGFYG</sequence>
<name>A0A8J2RL52_9CRUS</name>
<feature type="chain" id="PRO_5035175451" evidence="2">
    <location>
        <begin position="20"/>
        <end position="120"/>
    </location>
</feature>
<evidence type="ECO:0000256" key="2">
    <source>
        <dbReference type="SAM" id="SignalP"/>
    </source>
</evidence>
<feature type="compositionally biased region" description="Basic and acidic residues" evidence="1">
    <location>
        <begin position="28"/>
        <end position="45"/>
    </location>
</feature>